<proteinExistence type="predicted"/>
<name>A0AAU8MIM0_9CAUD</name>
<evidence type="ECO:0000313" key="1">
    <source>
        <dbReference type="EMBL" id="XCO00581.1"/>
    </source>
</evidence>
<protein>
    <submittedName>
        <fullName evidence="1">DNA binding protein HU beta</fullName>
    </submittedName>
</protein>
<organism evidence="1">
    <name type="scientific">Geladintestivirus 2</name>
    <dbReference type="NCBI Taxonomy" id="3233134"/>
    <lineage>
        <taxon>Viruses</taxon>
        <taxon>Duplodnaviria</taxon>
        <taxon>Heunggongvirae</taxon>
        <taxon>Uroviricota</taxon>
        <taxon>Caudoviricetes</taxon>
        <taxon>Crassvirales</taxon>
    </lineage>
</organism>
<accession>A0AAU8MIM0</accession>
<sequence length="167" mass="19654">MSDINKFPNGYNVTVCRKQDILDCIDKNILDKEVVLEIIDDLEHQIAEGISQDRWMGIPFIGSIRRSKNKKLLDTPEQKALIEEAKSELDKQQYILFRTRLNKDNAKRIKEDRYYRYITSLAIGKNRLVFNKLCKLKGEAFARLYLYASYNVVAQNNEYVSLVDYYE</sequence>
<reference evidence="1" key="1">
    <citation type="submission" date="2024-06" db="EMBL/GenBank/DDBJ databases">
        <title>Intestivirid acquisition increases across infancy in a wild primate population.</title>
        <authorList>
            <person name="Schneider-Creas I.A."/>
            <person name="Moya I.L."/>
            <person name="Chiou K.L."/>
            <person name="Baniel A."/>
            <person name="Azanaw Haile A."/>
            <person name="Kebede F."/>
            <person name="Abebe B."/>
            <person name="Snyder-Mackler N."/>
            <person name="Varsani A."/>
        </authorList>
    </citation>
    <scope>NUCLEOTIDE SEQUENCE</scope>
    <source>
        <strain evidence="1">Int_RNL_2018_0288_CRY</strain>
    </source>
</reference>
<dbReference type="EMBL" id="PP965500">
    <property type="protein sequence ID" value="XCO00581.1"/>
    <property type="molecule type" value="Genomic_DNA"/>
</dbReference>